<dbReference type="PANTHER" id="PTHR43662">
    <property type="match status" value="1"/>
</dbReference>
<feature type="chain" id="PRO_5040717782" description="DUF1996 domain-containing protein" evidence="2">
    <location>
        <begin position="24"/>
        <end position="518"/>
    </location>
</feature>
<dbReference type="Pfam" id="PF09362">
    <property type="entry name" value="DUF1996"/>
    <property type="match status" value="1"/>
</dbReference>
<dbReference type="EMBL" id="JAPQKO010000001">
    <property type="protein sequence ID" value="KAJ5182523.1"/>
    <property type="molecule type" value="Genomic_DNA"/>
</dbReference>
<reference evidence="4" key="2">
    <citation type="journal article" date="2023" name="IMA Fungus">
        <title>Comparative genomic study of the Penicillium genus elucidates a diverse pangenome and 15 lateral gene transfer events.</title>
        <authorList>
            <person name="Petersen C."/>
            <person name="Sorensen T."/>
            <person name="Nielsen M.R."/>
            <person name="Sondergaard T.E."/>
            <person name="Sorensen J.L."/>
            <person name="Fitzpatrick D.A."/>
            <person name="Frisvad J.C."/>
            <person name="Nielsen K.L."/>
        </authorList>
    </citation>
    <scope>NUCLEOTIDE SEQUENCE</scope>
    <source>
        <strain evidence="4">IBT 21917</strain>
    </source>
</reference>
<keyword evidence="5" id="KW-1185">Reference proteome</keyword>
<name>A0A9W9IQP7_9EURO</name>
<organism evidence="4 5">
    <name type="scientific">Penicillium capsulatum</name>
    <dbReference type="NCBI Taxonomy" id="69766"/>
    <lineage>
        <taxon>Eukaryota</taxon>
        <taxon>Fungi</taxon>
        <taxon>Dikarya</taxon>
        <taxon>Ascomycota</taxon>
        <taxon>Pezizomycotina</taxon>
        <taxon>Eurotiomycetes</taxon>
        <taxon>Eurotiomycetidae</taxon>
        <taxon>Eurotiales</taxon>
        <taxon>Aspergillaceae</taxon>
        <taxon>Penicillium</taxon>
    </lineage>
</organism>
<accession>A0A9W9IQP7</accession>
<evidence type="ECO:0000313" key="5">
    <source>
        <dbReference type="Proteomes" id="UP001146351"/>
    </source>
</evidence>
<gene>
    <name evidence="4" type="ORF">N7492_000139</name>
</gene>
<dbReference type="OrthoDB" id="74764at2759"/>
<feature type="domain" description="DUF1996" evidence="3">
    <location>
        <begin position="39"/>
        <end position="285"/>
    </location>
</feature>
<evidence type="ECO:0000259" key="3">
    <source>
        <dbReference type="Pfam" id="PF09362"/>
    </source>
</evidence>
<protein>
    <recommendedName>
        <fullName evidence="3">DUF1996 domain-containing protein</fullName>
    </recommendedName>
</protein>
<reference evidence="4" key="1">
    <citation type="submission" date="2022-11" db="EMBL/GenBank/DDBJ databases">
        <authorList>
            <person name="Petersen C."/>
        </authorList>
    </citation>
    <scope>NUCLEOTIDE SEQUENCE</scope>
    <source>
        <strain evidence="4">IBT 21917</strain>
    </source>
</reference>
<feature type="signal peptide" evidence="2">
    <location>
        <begin position="1"/>
        <end position="23"/>
    </location>
</feature>
<dbReference type="Proteomes" id="UP001146351">
    <property type="component" value="Unassembled WGS sequence"/>
</dbReference>
<dbReference type="InterPro" id="IPR018535">
    <property type="entry name" value="DUF1996"/>
</dbReference>
<comment type="caution">
    <text evidence="4">The sequence shown here is derived from an EMBL/GenBank/DDBJ whole genome shotgun (WGS) entry which is preliminary data.</text>
</comment>
<feature type="compositionally biased region" description="Low complexity" evidence="1">
    <location>
        <begin position="400"/>
        <end position="426"/>
    </location>
</feature>
<feature type="region of interest" description="Disordered" evidence="1">
    <location>
        <begin position="396"/>
        <end position="435"/>
    </location>
</feature>
<evidence type="ECO:0000256" key="2">
    <source>
        <dbReference type="SAM" id="SignalP"/>
    </source>
</evidence>
<evidence type="ECO:0000313" key="4">
    <source>
        <dbReference type="EMBL" id="KAJ5182523.1"/>
    </source>
</evidence>
<evidence type="ECO:0000256" key="1">
    <source>
        <dbReference type="SAM" id="MobiDB-lite"/>
    </source>
</evidence>
<dbReference type="PANTHER" id="PTHR43662:SF7">
    <property type="entry name" value="DUF1996 DOMAIN-CONTAINING PROTEIN"/>
    <property type="match status" value="1"/>
</dbReference>
<sequence length="518" mass="56278">MLGLRLSALLLASLAGFPAGTDAFWRMPCRGQTGFARMDPIVDPGKVSSHVHAVHGGGGFAMTSDTDSLRKSECTSCAVTQDKSAYWIPTLYFIHSNGTAEMVKEVGGMLAYYLLYGDKPKAFPKGFRMLAGDPFLRNFTWPVPDPPKSEWHGEQSSQRALAQKALGFNCMNYGKQQAEPSLGRHFMPNKTFLDENCPDGLRLELQFPSCWNGKDVDSHDHKSHMAYPSTVNDGTCPPGFETRLVSLFFENIFDTGSFKDYDGYFSLSNGDPTGYGYHGDFIFGWEDGVLEQAVEQCTDESGLVDKCKVFDLQPQSVMQQCKFEMPEELKDENVMIHEGLPGPMTVAWGPEYAMGDGMHMGSSATSTAPGLPGIPTLSVPDISLSLGLSIGGHNLLGADSPSTSESTPTTTATPTTTSTPTSTATPTPTPSPTTSYAVDSIPEEIIYLEKDVVVLVNQEGVPYSTETRGVRTVSTAYSTASETSTVVYDVPVLPEPTLAGSKHARRHVHYHHARHHGF</sequence>
<proteinExistence type="predicted"/>
<keyword evidence="2" id="KW-0732">Signal</keyword>
<dbReference type="AlphaFoldDB" id="A0A9W9IQP7"/>